<comment type="caution">
    <text evidence="1">The sequence shown here is derived from an EMBL/GenBank/DDBJ whole genome shotgun (WGS) entry which is preliminary data.</text>
</comment>
<organism evidence="1 2">
    <name type="scientific">Shewanella decolorationis S12</name>
    <dbReference type="NCBI Taxonomy" id="1353536"/>
    <lineage>
        <taxon>Bacteria</taxon>
        <taxon>Pseudomonadati</taxon>
        <taxon>Pseudomonadota</taxon>
        <taxon>Gammaproteobacteria</taxon>
        <taxon>Alteromonadales</taxon>
        <taxon>Shewanellaceae</taxon>
        <taxon>Shewanella</taxon>
    </lineage>
</organism>
<gene>
    <name evidence="1" type="ORF">SHD_0446</name>
</gene>
<sequence length="53" mass="5921">MDAAAVAMNRISSYSKKNTFQGFYVKNNQLETISCLDGINAYETGVFIYGDFI</sequence>
<evidence type="ECO:0000313" key="2">
    <source>
        <dbReference type="Proteomes" id="UP000017548"/>
    </source>
</evidence>
<protein>
    <submittedName>
        <fullName evidence="1">Uncharacterized protein</fullName>
    </submittedName>
</protein>
<evidence type="ECO:0000313" key="1">
    <source>
        <dbReference type="EMBL" id="ESE42919.1"/>
    </source>
</evidence>
<dbReference type="EMBL" id="AXZL01000041">
    <property type="protein sequence ID" value="ESE42919.1"/>
    <property type="molecule type" value="Genomic_DNA"/>
</dbReference>
<keyword evidence="2" id="KW-1185">Reference proteome</keyword>
<name>A0ABP2ZCP9_9GAMM</name>
<proteinExistence type="predicted"/>
<accession>A0ABP2ZCP9</accession>
<reference evidence="1 2" key="1">
    <citation type="journal article" date="2013" name="Genome Announc.">
        <title>Draft Genome Sequence of Shewanella decolorationis S12, a Dye-Degrading Bacterium Isolated from a Wastewater Treatment Plant.</title>
        <authorList>
            <person name="Xu M."/>
            <person name="Fang Y."/>
            <person name="Liu J."/>
            <person name="Chen X."/>
            <person name="Sun G."/>
            <person name="Guo J."/>
            <person name="Hua Z."/>
            <person name="Tu Q."/>
            <person name="Wu L."/>
            <person name="Zhou J."/>
            <person name="Liu X."/>
        </authorList>
    </citation>
    <scope>NUCLEOTIDE SEQUENCE [LARGE SCALE GENOMIC DNA]</scope>
    <source>
        <strain evidence="1 2">S12</strain>
    </source>
</reference>
<dbReference type="Proteomes" id="UP000017548">
    <property type="component" value="Unassembled WGS sequence"/>
</dbReference>